<dbReference type="EMBL" id="LDJM01000011">
    <property type="protein sequence ID" value="KRG78373.1"/>
    <property type="molecule type" value="Genomic_DNA"/>
</dbReference>
<dbReference type="AlphaFoldDB" id="A0A0R0D9G0"/>
<sequence length="99" mass="11408">MITVRKLTRQELFEIAENIFNPSEGGPSEAEIDMQLYAFCMNCPDPVGAMELIIEAPRGITSAEVFEQAFFMQERRIETWSAEDLPMDHPLRYCRFASE</sequence>
<accession>A0A0R0D9G0</accession>
<dbReference type="PATRIC" id="fig|336566.3.peg.311"/>
<comment type="caution">
    <text evidence="1">The sequence shown here is derived from an EMBL/GenBank/DDBJ whole genome shotgun (WGS) entry which is preliminary data.</text>
</comment>
<evidence type="ECO:0000313" key="2">
    <source>
        <dbReference type="Proteomes" id="UP000050956"/>
    </source>
</evidence>
<reference evidence="1 2" key="1">
    <citation type="submission" date="2015-05" db="EMBL/GenBank/DDBJ databases">
        <title>Genome sequencing and analysis of members of genus Stenotrophomonas.</title>
        <authorList>
            <person name="Patil P.P."/>
            <person name="Midha S."/>
            <person name="Patil P.B."/>
        </authorList>
    </citation>
    <scope>NUCLEOTIDE SEQUENCE [LARGE SCALE GENOMIC DNA]</scope>
    <source>
        <strain evidence="1 2">DSM 24757</strain>
    </source>
</reference>
<evidence type="ECO:0008006" key="3">
    <source>
        <dbReference type="Google" id="ProtNLM"/>
    </source>
</evidence>
<dbReference type="Proteomes" id="UP000050956">
    <property type="component" value="Unassembled WGS sequence"/>
</dbReference>
<organism evidence="1 2">
    <name type="scientific">Stenotrophomonas ginsengisoli</name>
    <dbReference type="NCBI Taxonomy" id="336566"/>
    <lineage>
        <taxon>Bacteria</taxon>
        <taxon>Pseudomonadati</taxon>
        <taxon>Pseudomonadota</taxon>
        <taxon>Gammaproteobacteria</taxon>
        <taxon>Lysobacterales</taxon>
        <taxon>Lysobacteraceae</taxon>
        <taxon>Stenotrophomonas</taxon>
    </lineage>
</organism>
<keyword evidence="2" id="KW-1185">Reference proteome</keyword>
<protein>
    <recommendedName>
        <fullName evidence="3">Colicin immunity protein</fullName>
    </recommendedName>
</protein>
<name>A0A0R0D9G0_9GAMM</name>
<proteinExistence type="predicted"/>
<gene>
    <name evidence="1" type="ORF">ABB30_04850</name>
</gene>
<evidence type="ECO:0000313" key="1">
    <source>
        <dbReference type="EMBL" id="KRG78373.1"/>
    </source>
</evidence>